<gene>
    <name evidence="2" type="ORF">KCU98_g20387</name>
</gene>
<evidence type="ECO:0000313" key="2">
    <source>
        <dbReference type="EMBL" id="KAG9932346.1"/>
    </source>
</evidence>
<organism evidence="2 3">
    <name type="scientific">Aureobasidium melanogenum</name>
    <name type="common">Aureobasidium pullulans var. melanogenum</name>
    <dbReference type="NCBI Taxonomy" id="46634"/>
    <lineage>
        <taxon>Eukaryota</taxon>
        <taxon>Fungi</taxon>
        <taxon>Dikarya</taxon>
        <taxon>Ascomycota</taxon>
        <taxon>Pezizomycotina</taxon>
        <taxon>Dothideomycetes</taxon>
        <taxon>Dothideomycetidae</taxon>
        <taxon>Dothideales</taxon>
        <taxon>Saccotheciaceae</taxon>
        <taxon>Aureobasidium</taxon>
    </lineage>
</organism>
<protein>
    <recommendedName>
        <fullName evidence="4">Nucleolar protein 16</fullName>
    </recommendedName>
</protein>
<proteinExistence type="predicted"/>
<feature type="region of interest" description="Disordered" evidence="1">
    <location>
        <begin position="1"/>
        <end position="25"/>
    </location>
</feature>
<sequence length="53" mass="6139">MGRELQKKKNRSSVSKVTQKAKSKKKLLQNPIIAANWNQKETLSQNYRRLGLV</sequence>
<reference evidence="2" key="2">
    <citation type="submission" date="2021-08" db="EMBL/GenBank/DDBJ databases">
        <authorList>
            <person name="Gostincar C."/>
            <person name="Sun X."/>
            <person name="Song Z."/>
            <person name="Gunde-Cimerman N."/>
        </authorList>
    </citation>
    <scope>NUCLEOTIDE SEQUENCE</scope>
    <source>
        <strain evidence="2">EXF-9298</strain>
    </source>
</reference>
<reference evidence="2" key="1">
    <citation type="journal article" date="2021" name="J Fungi (Basel)">
        <title>Virulence traits and population genomics of the black yeast Aureobasidium melanogenum.</title>
        <authorList>
            <person name="Cernosa A."/>
            <person name="Sun X."/>
            <person name="Gostincar C."/>
            <person name="Fang C."/>
            <person name="Gunde-Cimerman N."/>
            <person name="Song Z."/>
        </authorList>
    </citation>
    <scope>NUCLEOTIDE SEQUENCE</scope>
    <source>
        <strain evidence="2">EXF-9298</strain>
    </source>
</reference>
<dbReference type="EMBL" id="JAHFXS010006435">
    <property type="protein sequence ID" value="KAG9932346.1"/>
    <property type="molecule type" value="Genomic_DNA"/>
</dbReference>
<dbReference type="Pfam" id="PF09420">
    <property type="entry name" value="Nop16"/>
    <property type="match status" value="1"/>
</dbReference>
<dbReference type="AlphaFoldDB" id="A0A9P8F202"/>
<feature type="non-terminal residue" evidence="2">
    <location>
        <position position="1"/>
    </location>
</feature>
<evidence type="ECO:0008006" key="4">
    <source>
        <dbReference type="Google" id="ProtNLM"/>
    </source>
</evidence>
<name>A0A9P8F202_AURME</name>
<dbReference type="Proteomes" id="UP000729357">
    <property type="component" value="Unassembled WGS sequence"/>
</dbReference>
<accession>A0A9P8F202</accession>
<evidence type="ECO:0000313" key="3">
    <source>
        <dbReference type="Proteomes" id="UP000729357"/>
    </source>
</evidence>
<comment type="caution">
    <text evidence="2">The sequence shown here is derived from an EMBL/GenBank/DDBJ whole genome shotgun (WGS) entry which is preliminary data.</text>
</comment>
<dbReference type="InterPro" id="IPR019002">
    <property type="entry name" value="Ribosome_biogenesis_Nop16"/>
</dbReference>
<evidence type="ECO:0000256" key="1">
    <source>
        <dbReference type="SAM" id="MobiDB-lite"/>
    </source>
</evidence>
<keyword evidence="3" id="KW-1185">Reference proteome</keyword>